<feature type="domain" description="RNA polymerase sigma factor 70 region 4 type 2" evidence="8">
    <location>
        <begin position="158"/>
        <end position="210"/>
    </location>
</feature>
<evidence type="ECO:0000256" key="4">
    <source>
        <dbReference type="ARBA" id="ARBA00023125"/>
    </source>
</evidence>
<dbReference type="InterPro" id="IPR013325">
    <property type="entry name" value="RNA_pol_sigma_r2"/>
</dbReference>
<dbReference type="GO" id="GO:0003677">
    <property type="term" value="F:DNA binding"/>
    <property type="evidence" value="ECO:0007669"/>
    <property type="project" value="UniProtKB-KW"/>
</dbReference>
<proteinExistence type="inferred from homology"/>
<feature type="domain" description="RNA polymerase sigma-70 region 2" evidence="7">
    <location>
        <begin position="59"/>
        <end position="126"/>
    </location>
</feature>
<name>A0A366DVT0_9NOCA</name>
<keyword evidence="5" id="KW-0804">Transcription</keyword>
<comment type="similarity">
    <text evidence="1">Belongs to the sigma-70 factor family. ECF subfamily.</text>
</comment>
<dbReference type="Proteomes" id="UP000252586">
    <property type="component" value="Unassembled WGS sequence"/>
</dbReference>
<dbReference type="InterPro" id="IPR007627">
    <property type="entry name" value="RNA_pol_sigma70_r2"/>
</dbReference>
<evidence type="ECO:0000256" key="5">
    <source>
        <dbReference type="ARBA" id="ARBA00023163"/>
    </source>
</evidence>
<dbReference type="InterPro" id="IPR013324">
    <property type="entry name" value="RNA_pol_sigma_r3/r4-like"/>
</dbReference>
<evidence type="ECO:0000313" key="9">
    <source>
        <dbReference type="EMBL" id="RBO94196.1"/>
    </source>
</evidence>
<evidence type="ECO:0000313" key="10">
    <source>
        <dbReference type="Proteomes" id="UP000252586"/>
    </source>
</evidence>
<dbReference type="EMBL" id="QNRE01000002">
    <property type="protein sequence ID" value="RBO94196.1"/>
    <property type="molecule type" value="Genomic_DNA"/>
</dbReference>
<keyword evidence="2" id="KW-0805">Transcription regulation</keyword>
<dbReference type="GO" id="GO:0016987">
    <property type="term" value="F:sigma factor activity"/>
    <property type="evidence" value="ECO:0007669"/>
    <property type="project" value="UniProtKB-KW"/>
</dbReference>
<dbReference type="PANTHER" id="PTHR43133:SF66">
    <property type="entry name" value="ECF RNA POLYMERASE SIGMA FACTOR SIGK"/>
    <property type="match status" value="1"/>
</dbReference>
<dbReference type="InterPro" id="IPR014284">
    <property type="entry name" value="RNA_pol_sigma-70_dom"/>
</dbReference>
<evidence type="ECO:0000256" key="1">
    <source>
        <dbReference type="ARBA" id="ARBA00010641"/>
    </source>
</evidence>
<dbReference type="Gene3D" id="1.10.10.10">
    <property type="entry name" value="Winged helix-like DNA-binding domain superfamily/Winged helix DNA-binding domain"/>
    <property type="match status" value="1"/>
</dbReference>
<gene>
    <name evidence="9" type="ORF">DFR74_102619</name>
</gene>
<dbReference type="SUPFAM" id="SSF88946">
    <property type="entry name" value="Sigma2 domain of RNA polymerase sigma factors"/>
    <property type="match status" value="1"/>
</dbReference>
<dbReference type="STRING" id="1210090.GCA_001613185_00004"/>
<dbReference type="InterPro" id="IPR036388">
    <property type="entry name" value="WH-like_DNA-bd_sf"/>
</dbReference>
<dbReference type="SUPFAM" id="SSF88659">
    <property type="entry name" value="Sigma3 and sigma4 domains of RNA polymerase sigma factors"/>
    <property type="match status" value="1"/>
</dbReference>
<dbReference type="PANTHER" id="PTHR43133">
    <property type="entry name" value="RNA POLYMERASE ECF-TYPE SIGMA FACTO"/>
    <property type="match status" value="1"/>
</dbReference>
<keyword evidence="3" id="KW-0731">Sigma factor</keyword>
<feature type="compositionally biased region" description="Basic and acidic residues" evidence="6">
    <location>
        <begin position="11"/>
        <end position="37"/>
    </location>
</feature>
<dbReference type="NCBIfam" id="TIGR02937">
    <property type="entry name" value="sigma70-ECF"/>
    <property type="match status" value="1"/>
</dbReference>
<sequence length="220" mass="24659">MTPTQSPAAVLEREIRPAEEDASDRTGRGAPTRDESPSRRFIALVHAIGDGDRRAFTEFYRQTSHRVFGLSLRMTRNRTVAEEITQEVYLQVWSFAARYDERMCGPVGWLMMLTHRRAVDRIRSDRAAGMRDVVFGFVHLGREHDVVSETVEQRLDEQAVLRGLDALTPLQYDAVTLAYYGGLTYAEVAEKLGAPLPTVKSRIRDGLARLAAALAEGAPR</sequence>
<keyword evidence="4" id="KW-0238">DNA-binding</keyword>
<dbReference type="RefSeq" id="WP_067501148.1">
    <property type="nucleotide sequence ID" value="NZ_CP107943.1"/>
</dbReference>
<dbReference type="OrthoDB" id="9784272at2"/>
<accession>A0A366DVT0</accession>
<evidence type="ECO:0000259" key="7">
    <source>
        <dbReference type="Pfam" id="PF04542"/>
    </source>
</evidence>
<keyword evidence="10" id="KW-1185">Reference proteome</keyword>
<organism evidence="9 10">
    <name type="scientific">Nocardia puris</name>
    <dbReference type="NCBI Taxonomy" id="208602"/>
    <lineage>
        <taxon>Bacteria</taxon>
        <taxon>Bacillati</taxon>
        <taxon>Actinomycetota</taxon>
        <taxon>Actinomycetes</taxon>
        <taxon>Mycobacteriales</taxon>
        <taxon>Nocardiaceae</taxon>
        <taxon>Nocardia</taxon>
    </lineage>
</organism>
<dbReference type="Pfam" id="PF08281">
    <property type="entry name" value="Sigma70_r4_2"/>
    <property type="match status" value="1"/>
</dbReference>
<dbReference type="Pfam" id="PF04542">
    <property type="entry name" value="Sigma70_r2"/>
    <property type="match status" value="1"/>
</dbReference>
<evidence type="ECO:0000256" key="6">
    <source>
        <dbReference type="SAM" id="MobiDB-lite"/>
    </source>
</evidence>
<protein>
    <submittedName>
        <fullName evidence="9">RNA polymerase sigma-70 factor (ECF subfamily)</fullName>
    </submittedName>
</protein>
<dbReference type="InterPro" id="IPR013249">
    <property type="entry name" value="RNA_pol_sigma70_r4_t2"/>
</dbReference>
<dbReference type="Gene3D" id="1.10.1740.10">
    <property type="match status" value="1"/>
</dbReference>
<evidence type="ECO:0000259" key="8">
    <source>
        <dbReference type="Pfam" id="PF08281"/>
    </source>
</evidence>
<comment type="caution">
    <text evidence="9">The sequence shown here is derived from an EMBL/GenBank/DDBJ whole genome shotgun (WGS) entry which is preliminary data.</text>
</comment>
<evidence type="ECO:0000256" key="2">
    <source>
        <dbReference type="ARBA" id="ARBA00023015"/>
    </source>
</evidence>
<feature type="region of interest" description="Disordered" evidence="6">
    <location>
        <begin position="1"/>
        <end position="37"/>
    </location>
</feature>
<dbReference type="AlphaFoldDB" id="A0A366DVT0"/>
<dbReference type="InterPro" id="IPR039425">
    <property type="entry name" value="RNA_pol_sigma-70-like"/>
</dbReference>
<dbReference type="GO" id="GO:0006352">
    <property type="term" value="P:DNA-templated transcription initiation"/>
    <property type="evidence" value="ECO:0007669"/>
    <property type="project" value="InterPro"/>
</dbReference>
<evidence type="ECO:0000256" key="3">
    <source>
        <dbReference type="ARBA" id="ARBA00023082"/>
    </source>
</evidence>
<reference evidence="9 10" key="1">
    <citation type="submission" date="2018-06" db="EMBL/GenBank/DDBJ databases">
        <title>Genomic Encyclopedia of Type Strains, Phase IV (KMG-IV): sequencing the most valuable type-strain genomes for metagenomic binning, comparative biology and taxonomic classification.</title>
        <authorList>
            <person name="Goeker M."/>
        </authorList>
    </citation>
    <scope>NUCLEOTIDE SEQUENCE [LARGE SCALE GENOMIC DNA]</scope>
    <source>
        <strain evidence="9 10">DSM 44599</strain>
    </source>
</reference>